<dbReference type="GO" id="GO:0005634">
    <property type="term" value="C:nucleus"/>
    <property type="evidence" value="ECO:0007669"/>
    <property type="project" value="UniProtKB-SubCell"/>
</dbReference>
<evidence type="ECO:0000256" key="11">
    <source>
        <dbReference type="ARBA" id="ARBA00023242"/>
    </source>
</evidence>
<keyword evidence="15" id="KW-1185">Reference proteome</keyword>
<organism evidence="14 15">
    <name type="scientific">Gadus morhua</name>
    <name type="common">Atlantic cod</name>
    <dbReference type="NCBI Taxonomy" id="8049"/>
    <lineage>
        <taxon>Eukaryota</taxon>
        <taxon>Metazoa</taxon>
        <taxon>Chordata</taxon>
        <taxon>Craniata</taxon>
        <taxon>Vertebrata</taxon>
        <taxon>Euteleostomi</taxon>
        <taxon>Actinopterygii</taxon>
        <taxon>Neopterygii</taxon>
        <taxon>Teleostei</taxon>
        <taxon>Neoteleostei</taxon>
        <taxon>Acanthomorphata</taxon>
        <taxon>Zeiogadaria</taxon>
        <taxon>Gadariae</taxon>
        <taxon>Gadiformes</taxon>
        <taxon>Gadoidei</taxon>
        <taxon>Gadidae</taxon>
        <taxon>Gadus</taxon>
    </lineage>
</organism>
<dbReference type="GO" id="GO:0005524">
    <property type="term" value="F:ATP binding"/>
    <property type="evidence" value="ECO:0007669"/>
    <property type="project" value="UniProtKB-KW"/>
</dbReference>
<dbReference type="GeneTree" id="ENSGT00550000074816"/>
<dbReference type="AlphaFoldDB" id="A0A8C5FMC2"/>
<keyword evidence="9" id="KW-0233">DNA recombination</keyword>
<keyword evidence="5" id="KW-0547">Nucleotide-binding</keyword>
<dbReference type="GO" id="GO:0035861">
    <property type="term" value="C:site of double-strand break"/>
    <property type="evidence" value="ECO:0007669"/>
    <property type="project" value="TreeGrafter"/>
</dbReference>
<evidence type="ECO:0000256" key="4">
    <source>
        <dbReference type="ARBA" id="ARBA00022454"/>
    </source>
</evidence>
<dbReference type="InterPro" id="IPR027417">
    <property type="entry name" value="P-loop_NTPase"/>
</dbReference>
<evidence type="ECO:0000256" key="10">
    <source>
        <dbReference type="ARBA" id="ARBA00023204"/>
    </source>
</evidence>
<evidence type="ECO:0000256" key="1">
    <source>
        <dbReference type="ARBA" id="ARBA00004123"/>
    </source>
</evidence>
<dbReference type="GO" id="GO:0000724">
    <property type="term" value="P:double-strand break repair via homologous recombination"/>
    <property type="evidence" value="ECO:0007669"/>
    <property type="project" value="TreeGrafter"/>
</dbReference>
<evidence type="ECO:0000256" key="8">
    <source>
        <dbReference type="ARBA" id="ARBA00023054"/>
    </source>
</evidence>
<evidence type="ECO:0000313" key="14">
    <source>
        <dbReference type="Ensembl" id="ENSGMOP00000047385.1"/>
    </source>
</evidence>
<gene>
    <name evidence="14" type="primary">si:dkey-119f1.1</name>
</gene>
<evidence type="ECO:0000256" key="7">
    <source>
        <dbReference type="ARBA" id="ARBA00022840"/>
    </source>
</evidence>
<evidence type="ECO:0000259" key="13">
    <source>
        <dbReference type="Pfam" id="PF02463"/>
    </source>
</evidence>
<dbReference type="PANTHER" id="PTHR19306:SF7">
    <property type="entry name" value="SI:DKEY-119F1.1"/>
    <property type="match status" value="1"/>
</dbReference>
<sequence length="867" mass="98880">MCFLSGIVESITLKNFMCHTLLGPFTFGSNVNFVVGNNGSGKSAVLTALIVALGGTAQATNRGASLKGFVKEGESSAEVSVTLRNTGRDAYKLEDYGQAVIIDLKLTRDGMRTFKLKSKSGQIVSTKKEDLMSILDNFNIQVNNPVSILTQEMSKHFLHSKSEGDKYKFFMKATQLEQMKLDFISIKTAKQYTEEKVSQNGECLRDLKKTYLEKEDNYKSLSSLDDMQAKLEELQKQMAWCLVAEMEAELLPVRQKLKSDQLSTQKFDDKVEEWKVRQYSSSVKFITPDVFVVWFSISQATGAESQLKDRRMQELQAELQDLSHQDSTLGQQIEQYQQATHRAKEELGKLRYGLQKSIDANSRNLLTLKASSSNRLRRFGEHMPGLLKAIQDAHRAGQLKERPRGPLGYCISLKDPQMALAVEVCLKGQLQAFACDNHKDENVLQGLMARVFPSGQRPGIITSRFLDRVHDTSRRGVDHPTYPSVLQSLEVEDPVVANCLIDQRGIERILLIRNCTQAFSVEGDQIFENRSWSAEQSRPNFLFGDVEEEIRHLQREMENQTAQVGCYQQRKQKVEEDIGKNEDLLKKAHVEQKKTQVKRTSVTRPSMWHLVLLSQSLNVTCHMVGQASVTKATEICPERLEVRRTARNLDNEINLVKTKITTQQAQQGNREEIVKQYKEAYEKYKDTAQQMKCLKSFIRTLNQIITDRLKAYNSLRSMLSARCKYYFDSLLFQRGYTGSMTFNHNDETLFISVQPGEGDKAELSDMRSLSGGERSFSTVCFVLSLWAITEAPFRCLDEFDVYMDMVNRRISMDMMLKIADSQRYRQFVFLTPQSMSSLPESKFIRILRMKDPERGSQDQASSREDPA</sequence>
<dbReference type="Gene3D" id="3.40.50.300">
    <property type="entry name" value="P-loop containing nucleotide triphosphate hydrolases"/>
    <property type="match status" value="2"/>
</dbReference>
<comment type="similarity">
    <text evidence="3">Belongs to the SMC family. SMC6 subfamily.</text>
</comment>
<protein>
    <recommendedName>
        <fullName evidence="13">RecF/RecN/SMC N-terminal domain-containing protein</fullName>
    </recommendedName>
</protein>
<evidence type="ECO:0000256" key="6">
    <source>
        <dbReference type="ARBA" id="ARBA00022763"/>
    </source>
</evidence>
<dbReference type="GO" id="GO:0003684">
    <property type="term" value="F:damaged DNA binding"/>
    <property type="evidence" value="ECO:0007669"/>
    <property type="project" value="TreeGrafter"/>
</dbReference>
<reference evidence="14" key="1">
    <citation type="submission" date="2025-08" db="UniProtKB">
        <authorList>
            <consortium name="Ensembl"/>
        </authorList>
    </citation>
    <scope>IDENTIFICATION</scope>
</reference>
<keyword evidence="6" id="KW-0227">DNA damage</keyword>
<dbReference type="Pfam" id="PF02463">
    <property type="entry name" value="SMC_N"/>
    <property type="match status" value="1"/>
</dbReference>
<feature type="domain" description="RecF/RecN/SMC N-terminal" evidence="13">
    <location>
        <begin position="11"/>
        <end position="832"/>
    </location>
</feature>
<accession>A0A8C5FMC2</accession>
<reference evidence="14" key="2">
    <citation type="submission" date="2025-09" db="UniProtKB">
        <authorList>
            <consortium name="Ensembl"/>
        </authorList>
    </citation>
    <scope>IDENTIFICATION</scope>
</reference>
<dbReference type="InterPro" id="IPR003395">
    <property type="entry name" value="RecF/RecN/SMC_N"/>
</dbReference>
<keyword evidence="4" id="KW-0158">Chromosome</keyword>
<evidence type="ECO:0000256" key="9">
    <source>
        <dbReference type="ARBA" id="ARBA00023172"/>
    </source>
</evidence>
<dbReference type="Ensembl" id="ENSGMOT00000047469.1">
    <property type="protein sequence ID" value="ENSGMOP00000047385.1"/>
    <property type="gene ID" value="ENSGMOG00000013355.2"/>
</dbReference>
<evidence type="ECO:0000256" key="5">
    <source>
        <dbReference type="ARBA" id="ARBA00022741"/>
    </source>
</evidence>
<dbReference type="GO" id="GO:0030915">
    <property type="term" value="C:Smc5-Smc6 complex"/>
    <property type="evidence" value="ECO:0007669"/>
    <property type="project" value="TreeGrafter"/>
</dbReference>
<evidence type="ECO:0000256" key="12">
    <source>
        <dbReference type="SAM" id="Coils"/>
    </source>
</evidence>
<comment type="subcellular location">
    <subcellularLocation>
        <location evidence="2">Chromosome</location>
    </subcellularLocation>
    <subcellularLocation>
        <location evidence="1">Nucleus</location>
    </subcellularLocation>
</comment>
<keyword evidence="11" id="KW-0539">Nucleus</keyword>
<feature type="coiled-coil region" evidence="12">
    <location>
        <begin position="543"/>
        <end position="577"/>
    </location>
</feature>
<evidence type="ECO:0000256" key="3">
    <source>
        <dbReference type="ARBA" id="ARBA00006793"/>
    </source>
</evidence>
<keyword evidence="7" id="KW-0067">ATP-binding</keyword>
<keyword evidence="10" id="KW-0234">DNA repair</keyword>
<evidence type="ECO:0000256" key="2">
    <source>
        <dbReference type="ARBA" id="ARBA00004286"/>
    </source>
</evidence>
<proteinExistence type="inferred from homology"/>
<evidence type="ECO:0000313" key="15">
    <source>
        <dbReference type="Proteomes" id="UP000694546"/>
    </source>
</evidence>
<dbReference type="SUPFAM" id="SSF52540">
    <property type="entry name" value="P-loop containing nucleoside triphosphate hydrolases"/>
    <property type="match status" value="1"/>
</dbReference>
<feature type="coiled-coil region" evidence="12">
    <location>
        <begin position="305"/>
        <end position="332"/>
    </location>
</feature>
<dbReference type="PANTHER" id="PTHR19306">
    <property type="entry name" value="STRUCTURAL MAINTENANCE OF CHROMOSOMES 5,6 SMC5, SMC6"/>
    <property type="match status" value="1"/>
</dbReference>
<keyword evidence="8 12" id="KW-0175">Coiled coil</keyword>
<name>A0A8C5FMC2_GADMO</name>
<dbReference type="Proteomes" id="UP000694546">
    <property type="component" value="Chromosome 21"/>
</dbReference>
<dbReference type="GO" id="GO:0003697">
    <property type="term" value="F:single-stranded DNA binding"/>
    <property type="evidence" value="ECO:0007669"/>
    <property type="project" value="TreeGrafter"/>
</dbReference>